<comment type="caution">
    <text evidence="1">The sequence shown here is derived from an EMBL/GenBank/DDBJ whole genome shotgun (WGS) entry which is preliminary data.</text>
</comment>
<evidence type="ECO:0000313" key="2">
    <source>
        <dbReference type="Proteomes" id="UP001652564"/>
    </source>
</evidence>
<accession>A0ABT2ZKC2</accession>
<sequence>MRLFLFVFFACLGPIFGLSGRADAQSVRSVLGGEAKSAFESSSEVNVRNKEAIKLVQIGGRKAVRLRLDYAWQGGNLDWYRLGRGQPGHAQRLQFRETARAQMKPGREYWYSTSFLLPSSVRTVSNHTLSAMDFKHVMFRGSVPTVELEFSKGRFRIKESLDSRWKCGTYRNVDGGQTAVCDRTNIVASLGAQSRFTNRWVQVVAHMKWVADGTGFFNLWIDGRPIYGFSGDSLRQAEAVQFKFGPYRHHMNGDPGVADIYYAGIVRAKSCDGLGLLNCDVLLSNPPRLGFQNIQGTERQVANEFTDGLTR</sequence>
<dbReference type="InterPro" id="IPR025975">
    <property type="entry name" value="Polysacc_lyase"/>
</dbReference>
<reference evidence="1 2" key="1">
    <citation type="submission" date="2022-10" db="EMBL/GenBank/DDBJ databases">
        <title>Defluviimonas sp. nov., isolated from ocean surface sediments.</title>
        <authorList>
            <person name="He W."/>
            <person name="Wang L."/>
            <person name="Zhang D.-F."/>
        </authorList>
    </citation>
    <scope>NUCLEOTIDE SEQUENCE [LARGE SCALE GENOMIC DNA]</scope>
    <source>
        <strain evidence="1 2">WL0050</strain>
    </source>
</reference>
<name>A0ABT2ZKC2_9RHOB</name>
<organism evidence="1 2">
    <name type="scientific">Albidovulum litorale</name>
    <dbReference type="NCBI Taxonomy" id="2984134"/>
    <lineage>
        <taxon>Bacteria</taxon>
        <taxon>Pseudomonadati</taxon>
        <taxon>Pseudomonadota</taxon>
        <taxon>Alphaproteobacteria</taxon>
        <taxon>Rhodobacterales</taxon>
        <taxon>Paracoccaceae</taxon>
        <taxon>Albidovulum</taxon>
    </lineage>
</organism>
<dbReference type="Pfam" id="PF14099">
    <property type="entry name" value="Polysacc_lyase"/>
    <property type="match status" value="1"/>
</dbReference>
<keyword evidence="2" id="KW-1185">Reference proteome</keyword>
<protein>
    <submittedName>
        <fullName evidence="1">Polysaccharide lyase</fullName>
    </submittedName>
</protein>
<proteinExistence type="predicted"/>
<dbReference type="RefSeq" id="WP_263738748.1">
    <property type="nucleotide sequence ID" value="NZ_JAOWKZ010000001.1"/>
</dbReference>
<dbReference type="GO" id="GO:0016829">
    <property type="term" value="F:lyase activity"/>
    <property type="evidence" value="ECO:0007669"/>
    <property type="project" value="UniProtKB-KW"/>
</dbReference>
<dbReference type="EMBL" id="JAOWKZ010000001">
    <property type="protein sequence ID" value="MCV2871583.1"/>
    <property type="molecule type" value="Genomic_DNA"/>
</dbReference>
<gene>
    <name evidence="1" type="ORF">OEZ71_04670</name>
</gene>
<dbReference type="Gene3D" id="2.60.120.200">
    <property type="match status" value="1"/>
</dbReference>
<evidence type="ECO:0000313" key="1">
    <source>
        <dbReference type="EMBL" id="MCV2871583.1"/>
    </source>
</evidence>
<keyword evidence="1" id="KW-0456">Lyase</keyword>
<dbReference type="Proteomes" id="UP001652564">
    <property type="component" value="Unassembled WGS sequence"/>
</dbReference>